<reference evidence="1 2" key="1">
    <citation type="submission" date="2016-08" db="EMBL/GenBank/DDBJ databases">
        <authorList>
            <person name="Seilhamer J.J."/>
        </authorList>
    </citation>
    <scope>NUCLEOTIDE SEQUENCE [LARGE SCALE GENOMIC DNA]</scope>
    <source>
        <strain evidence="1 2">CCBAU 10071</strain>
    </source>
</reference>
<accession>A0A1C3U9D9</accession>
<name>A0A1C3U9D9_9BRAD</name>
<dbReference type="Proteomes" id="UP000183174">
    <property type="component" value="Unassembled WGS sequence"/>
</dbReference>
<organism evidence="1 2">
    <name type="scientific">Bradyrhizobium yuanmingense</name>
    <dbReference type="NCBI Taxonomy" id="108015"/>
    <lineage>
        <taxon>Bacteria</taxon>
        <taxon>Pseudomonadati</taxon>
        <taxon>Pseudomonadota</taxon>
        <taxon>Alphaproteobacteria</taxon>
        <taxon>Hyphomicrobiales</taxon>
        <taxon>Nitrobacteraceae</taxon>
        <taxon>Bradyrhizobium</taxon>
    </lineage>
</organism>
<sequence>MVPWGGQRRIAPCPPFLRDGCRSWARFALPTLRYRVCREQPPDPVIASAAKQPESLRGNSLDCFAALAMTEQGATASFSAGNSICRHSFAASRLISPELCFIPSPQKKEGAGKTGCRRAPAVRCAKSTRRETAQQHTGVADHSAFPARWSDGLCRALPGAEFLLASLAPRIDDAVRPVGLARISARGLTVATTARTTRFCRTQLIRLRQEASPDFSAVRLHAASGSQGLPALPAPIVPTLPRPPQPGPRFERLANRPSFVSRAGSIYAAIPNFGKAEYFMERG</sequence>
<dbReference type="AlphaFoldDB" id="A0A1C3U9D9"/>
<evidence type="ECO:0000313" key="1">
    <source>
        <dbReference type="EMBL" id="SCB12083.1"/>
    </source>
</evidence>
<proteinExistence type="predicted"/>
<evidence type="ECO:0000313" key="2">
    <source>
        <dbReference type="Proteomes" id="UP000183174"/>
    </source>
</evidence>
<dbReference type="EMBL" id="FMAE01000001">
    <property type="protein sequence ID" value="SCB12083.1"/>
    <property type="molecule type" value="Genomic_DNA"/>
</dbReference>
<protein>
    <submittedName>
        <fullName evidence="1">Uncharacterized protein</fullName>
    </submittedName>
</protein>
<gene>
    <name evidence="1" type="ORF">GA0061099_1001788</name>
</gene>